<keyword evidence="2" id="KW-1185">Reference proteome</keyword>
<accession>A0ABM9FBQ1</accession>
<name>A0ABM9FBQ1_9ENTR</name>
<evidence type="ECO:0000313" key="1">
    <source>
        <dbReference type="EMBL" id="CAH6660634.1"/>
    </source>
</evidence>
<dbReference type="EMBL" id="CALSBS010000015">
    <property type="protein sequence ID" value="CAH6660634.1"/>
    <property type="molecule type" value="Genomic_DNA"/>
</dbReference>
<dbReference type="Proteomes" id="UP001152651">
    <property type="component" value="Unassembled WGS sequence"/>
</dbReference>
<protein>
    <submittedName>
        <fullName evidence="1">Uncharacterized protein</fullName>
    </submittedName>
</protein>
<gene>
    <name evidence="1" type="ORF">FBBNIHIM_16105</name>
</gene>
<reference evidence="1" key="1">
    <citation type="submission" date="2022-05" db="EMBL/GenBank/DDBJ databases">
        <authorList>
            <person name="Blom J."/>
        </authorList>
    </citation>
    <scope>NUCLEOTIDE SEQUENCE</scope>
    <source>
        <strain evidence="1">Type strain: CPO20170097</strain>
    </source>
</reference>
<sequence>MLSSETALLAERTQAGISFSALNILSGYPIEIRSADIEFLGFAIFSYLAFRHLPADQAKECCDHVARWIVSSRGTTHSESTKVKLQKIYPLLGRSVADAYENRQTMTSPPYIALGFDICDLLGDGYNPKIINPIELGLVTKRILDESYMKFKDRFLV</sequence>
<evidence type="ECO:0000313" key="2">
    <source>
        <dbReference type="Proteomes" id="UP001152651"/>
    </source>
</evidence>
<dbReference type="RefSeq" id="WP_253898422.1">
    <property type="nucleotide sequence ID" value="NZ_CALSBS010000015.1"/>
</dbReference>
<organism evidence="1 2">
    <name type="scientific">Pseudocitrobacter vendiensis</name>
    <dbReference type="NCBI Taxonomy" id="2488306"/>
    <lineage>
        <taxon>Bacteria</taxon>
        <taxon>Pseudomonadati</taxon>
        <taxon>Pseudomonadota</taxon>
        <taxon>Gammaproteobacteria</taxon>
        <taxon>Enterobacterales</taxon>
        <taxon>Enterobacteriaceae</taxon>
        <taxon>Pseudocitrobacter</taxon>
    </lineage>
</organism>
<proteinExistence type="predicted"/>
<comment type="caution">
    <text evidence="1">The sequence shown here is derived from an EMBL/GenBank/DDBJ whole genome shotgun (WGS) entry which is preliminary data.</text>
</comment>